<protein>
    <submittedName>
        <fullName evidence="1">Uncharacterized protein</fullName>
    </submittedName>
</protein>
<sequence length="111" mass="13276">MSYTEKFMSLYRNIEMQMVAQTFEHHRYELQRSIYSSNTQESCIQNCFQNLSKIHQVRNCFLQCLFKELINIKNGIISTSNVIYAIQSKITRNYICLPCVRKLSFDKYKIL</sequence>
<proteinExistence type="predicted"/>
<reference evidence="1" key="2">
    <citation type="submission" date="2017-11" db="EMBL/GenBank/DDBJ databases">
        <title>Coralsnake Venomics: Analyses of Venom Gland Transcriptomes and Proteomes of Six Brazilian Taxa.</title>
        <authorList>
            <person name="Aird S.D."/>
            <person name="Jorge da Silva N."/>
            <person name="Qiu L."/>
            <person name="Villar-Briones A."/>
            <person name="Aparecida-Saddi V."/>
            <person name="Campos-Telles M.P."/>
            <person name="Grau M."/>
            <person name="Mikheyev A.S."/>
        </authorList>
    </citation>
    <scope>NUCLEOTIDE SEQUENCE</scope>
    <source>
        <tissue evidence="1">Venom_gland</tissue>
    </source>
</reference>
<organism evidence="1">
    <name type="scientific">Micrurus lemniscatus lemniscatus</name>
    <dbReference type="NCBI Taxonomy" id="129467"/>
    <lineage>
        <taxon>Eukaryota</taxon>
        <taxon>Metazoa</taxon>
        <taxon>Chordata</taxon>
        <taxon>Craniata</taxon>
        <taxon>Vertebrata</taxon>
        <taxon>Euteleostomi</taxon>
        <taxon>Lepidosauria</taxon>
        <taxon>Squamata</taxon>
        <taxon>Bifurcata</taxon>
        <taxon>Unidentata</taxon>
        <taxon>Episquamata</taxon>
        <taxon>Toxicofera</taxon>
        <taxon>Serpentes</taxon>
        <taxon>Colubroidea</taxon>
        <taxon>Elapidae</taxon>
        <taxon>Elapinae</taxon>
        <taxon>Micrurus</taxon>
    </lineage>
</organism>
<reference evidence="1" key="1">
    <citation type="submission" date="2017-07" db="EMBL/GenBank/DDBJ databases">
        <authorList>
            <person name="Mikheyev A."/>
            <person name="Grau M."/>
        </authorList>
    </citation>
    <scope>NUCLEOTIDE SEQUENCE</scope>
    <source>
        <tissue evidence="1">Venom_gland</tissue>
    </source>
</reference>
<name>A0A2D4HXD6_MICLE</name>
<evidence type="ECO:0000313" key="1">
    <source>
        <dbReference type="EMBL" id="LAA76629.1"/>
    </source>
</evidence>
<dbReference type="AlphaFoldDB" id="A0A2D4HXD6"/>
<dbReference type="EMBL" id="IACK01066677">
    <property type="protein sequence ID" value="LAA76629.1"/>
    <property type="molecule type" value="Transcribed_RNA"/>
</dbReference>
<accession>A0A2D4HXD6</accession>